<dbReference type="AlphaFoldDB" id="A0A444VW44"/>
<organism evidence="1 2">
    <name type="scientific">Flavobacterium anhuiense</name>
    <dbReference type="NCBI Taxonomy" id="459526"/>
    <lineage>
        <taxon>Bacteria</taxon>
        <taxon>Pseudomonadati</taxon>
        <taxon>Bacteroidota</taxon>
        <taxon>Flavobacteriia</taxon>
        <taxon>Flavobacteriales</taxon>
        <taxon>Flavobacteriaceae</taxon>
        <taxon>Flavobacterium</taxon>
    </lineage>
</organism>
<accession>A0A444VW44</accession>
<dbReference type="EMBL" id="JUIV01000014">
    <property type="protein sequence ID" value="RYJ37604.1"/>
    <property type="molecule type" value="Genomic_DNA"/>
</dbReference>
<gene>
    <name evidence="1" type="ORF">NU08_3378</name>
</gene>
<reference evidence="1 2" key="1">
    <citation type="submission" date="2014-12" db="EMBL/GenBank/DDBJ databases">
        <title>Genome sequence of Flavobacterium anhuiense RCM74.</title>
        <authorList>
            <person name="Kim J.F."/>
            <person name="Song J.Y."/>
            <person name="Kwak M.-J."/>
            <person name="Lee S.-W."/>
        </authorList>
    </citation>
    <scope>NUCLEOTIDE SEQUENCE [LARGE SCALE GENOMIC DNA]</scope>
    <source>
        <strain evidence="1 2">RCM74</strain>
    </source>
</reference>
<dbReference type="InterPro" id="IPR012334">
    <property type="entry name" value="Pectin_lyas_fold"/>
</dbReference>
<dbReference type="Proteomes" id="UP000290433">
    <property type="component" value="Unassembled WGS sequence"/>
</dbReference>
<proteinExistence type="predicted"/>
<evidence type="ECO:0000313" key="1">
    <source>
        <dbReference type="EMBL" id="RYJ37604.1"/>
    </source>
</evidence>
<dbReference type="SUPFAM" id="SSF51126">
    <property type="entry name" value="Pectin lyase-like"/>
    <property type="match status" value="1"/>
</dbReference>
<name>A0A444VW44_9FLAO</name>
<evidence type="ECO:0008006" key="3">
    <source>
        <dbReference type="Google" id="ProtNLM"/>
    </source>
</evidence>
<dbReference type="InterPro" id="IPR011050">
    <property type="entry name" value="Pectin_lyase_fold/virulence"/>
</dbReference>
<protein>
    <recommendedName>
        <fullName evidence="3">Pectate lyase superfamily protein</fullName>
    </recommendedName>
</protein>
<comment type="caution">
    <text evidence="1">The sequence shown here is derived from an EMBL/GenBank/DDBJ whole genome shotgun (WGS) entry which is preliminary data.</text>
</comment>
<sequence length="580" mass="65209">MRLRDFARLKTHSLKNLRALAPSWQKQKKLTNHKNHKTMIRQAILISCGFFINSILAQEIPKIITSKTDYLPDFSYAGYRFGESPIPEANGKIINAADFGVKANDNLDDSKALLKAFKAANAIEGNVIVQLPAGRIILSDILYIERSNFVLRGAGSAENGTEIYCPRPMMYLKDSDVLAELREYLTTFDKRQREPENNIDLPFSQYAWSGGFIWTQVPGERVKSYLDKYQPESNPLAKVSSGKMGEHIVTVSDVKGLKVGDVVELQLFNKDGENGEIINDLYQGAKVKPGSHHWKFPKLPIVRQQVEIAKISGSKITLQTPLTISVKPSYQAQLVEWKHLNEVGIEQLRFTFPDIPRVAHHVEPGNNGIFLTRLFNSWVKDVKITNADSGILAEEVSNVTIQDVTTDGSHLAHYTVTLGGVHNVLVKNLKIYNSAVHPLSFNTFATKNVYQNCEIFTDPVLDQHSGANHQNLFDNITVHLKADKNNSYALFGGGGADYWKPSHGPFSTFWNLNIQVENPDQSKPVLLYGMKDGALARIVGVHGNAKFEIKYNIDPYIEFLNMPIEKIPSLYDYQLKKRLK</sequence>
<dbReference type="Gene3D" id="2.160.20.10">
    <property type="entry name" value="Single-stranded right-handed beta-helix, Pectin lyase-like"/>
    <property type="match status" value="2"/>
</dbReference>
<evidence type="ECO:0000313" key="2">
    <source>
        <dbReference type="Proteomes" id="UP000290433"/>
    </source>
</evidence>